<proteinExistence type="predicted"/>
<feature type="transmembrane region" description="Helical" evidence="1">
    <location>
        <begin position="44"/>
        <end position="64"/>
    </location>
</feature>
<dbReference type="Proteomes" id="UP000232188">
    <property type="component" value="Unassembled WGS sequence"/>
</dbReference>
<organism evidence="2 5">
    <name type="scientific">Leptospira adleri</name>
    <dbReference type="NCBI Taxonomy" id="2023186"/>
    <lineage>
        <taxon>Bacteria</taxon>
        <taxon>Pseudomonadati</taxon>
        <taxon>Spirochaetota</taxon>
        <taxon>Spirochaetia</taxon>
        <taxon>Leptospirales</taxon>
        <taxon>Leptospiraceae</taxon>
        <taxon>Leptospira</taxon>
    </lineage>
</organism>
<keyword evidence="1" id="KW-0812">Transmembrane</keyword>
<evidence type="ECO:0000313" key="2">
    <source>
        <dbReference type="EMBL" id="PJZ53440.1"/>
    </source>
</evidence>
<evidence type="ECO:0000313" key="5">
    <source>
        <dbReference type="Proteomes" id="UP000232188"/>
    </source>
</evidence>
<keyword evidence="4" id="KW-1185">Reference proteome</keyword>
<comment type="caution">
    <text evidence="2">The sequence shown here is derived from an EMBL/GenBank/DDBJ whole genome shotgun (WGS) entry which is preliminary data.</text>
</comment>
<dbReference type="EMBL" id="NPDU01000009">
    <property type="protein sequence ID" value="PJZ63025.1"/>
    <property type="molecule type" value="Genomic_DNA"/>
</dbReference>
<name>A0A2M9YPL7_9LEPT</name>
<keyword evidence="1" id="KW-1133">Transmembrane helix</keyword>
<dbReference type="EMBL" id="NPDV01000007">
    <property type="protein sequence ID" value="PJZ53440.1"/>
    <property type="molecule type" value="Genomic_DNA"/>
</dbReference>
<reference evidence="4 5" key="1">
    <citation type="submission" date="2017-07" db="EMBL/GenBank/DDBJ databases">
        <title>Leptospira spp. isolated from tropical soils.</title>
        <authorList>
            <person name="Thibeaux R."/>
            <person name="Iraola G."/>
            <person name="Ferres I."/>
            <person name="Bierque E."/>
            <person name="Girault D."/>
            <person name="Soupe-Gilbert M.-E."/>
            <person name="Picardeau M."/>
            <person name="Goarant C."/>
        </authorList>
    </citation>
    <scope>NUCLEOTIDE SEQUENCE [LARGE SCALE GENOMIC DNA]</scope>
    <source>
        <strain evidence="2 5">FH2-B-C1</strain>
        <strain evidence="3 4">FH2-B-D1</strain>
    </source>
</reference>
<sequence>MQLDLLDKIKQGFGTRCKTFLLSGGNGQPYTFFHRIPFDSRKHVVCFLLAWVLSSFIFLIESISNFK</sequence>
<evidence type="ECO:0000313" key="4">
    <source>
        <dbReference type="Proteomes" id="UP000232149"/>
    </source>
</evidence>
<accession>A0A2M9YPL7</accession>
<dbReference type="Proteomes" id="UP000232149">
    <property type="component" value="Unassembled WGS sequence"/>
</dbReference>
<dbReference type="AlphaFoldDB" id="A0A2M9YPL7"/>
<keyword evidence="1" id="KW-0472">Membrane</keyword>
<gene>
    <name evidence="3" type="ORF">CH376_04985</name>
    <name evidence="2" type="ORF">CH380_09625</name>
</gene>
<evidence type="ECO:0000256" key="1">
    <source>
        <dbReference type="SAM" id="Phobius"/>
    </source>
</evidence>
<evidence type="ECO:0000313" key="3">
    <source>
        <dbReference type="EMBL" id="PJZ63025.1"/>
    </source>
</evidence>
<protein>
    <submittedName>
        <fullName evidence="2">Uncharacterized protein</fullName>
    </submittedName>
</protein>